<name>X1DP05_9ZZZZ</name>
<accession>X1DP05</accession>
<evidence type="ECO:0000313" key="2">
    <source>
        <dbReference type="EMBL" id="GAH06729.1"/>
    </source>
</evidence>
<comment type="caution">
    <text evidence="2">The sequence shown here is derived from an EMBL/GenBank/DDBJ whole genome shotgun (WGS) entry which is preliminary data.</text>
</comment>
<feature type="domain" description="MRM3-like substrate binding" evidence="1">
    <location>
        <begin position="12"/>
        <end position="60"/>
    </location>
</feature>
<proteinExistence type="predicted"/>
<evidence type="ECO:0000259" key="1">
    <source>
        <dbReference type="Pfam" id="PF22435"/>
    </source>
</evidence>
<dbReference type="InterPro" id="IPR029064">
    <property type="entry name" value="Ribosomal_eL30-like_sf"/>
</dbReference>
<feature type="non-terminal residue" evidence="2">
    <location>
        <position position="62"/>
    </location>
</feature>
<protein>
    <recommendedName>
        <fullName evidence="1">MRM3-like substrate binding domain-containing protein</fullName>
    </recommendedName>
</protein>
<dbReference type="Gene3D" id="3.30.1330.30">
    <property type="match status" value="1"/>
</dbReference>
<reference evidence="2" key="1">
    <citation type="journal article" date="2014" name="Front. Microbiol.">
        <title>High frequency of phylogenetically diverse reductive dehalogenase-homologous genes in deep subseafloor sedimentary metagenomes.</title>
        <authorList>
            <person name="Kawai M."/>
            <person name="Futagami T."/>
            <person name="Toyoda A."/>
            <person name="Takaki Y."/>
            <person name="Nishi S."/>
            <person name="Hori S."/>
            <person name="Arai W."/>
            <person name="Tsubouchi T."/>
            <person name="Morono Y."/>
            <person name="Uchiyama I."/>
            <person name="Ito T."/>
            <person name="Fujiyama A."/>
            <person name="Inagaki F."/>
            <person name="Takami H."/>
        </authorList>
    </citation>
    <scope>NUCLEOTIDE SEQUENCE</scope>
    <source>
        <strain evidence="2">Expedition CK06-06</strain>
    </source>
</reference>
<dbReference type="AlphaFoldDB" id="X1DP05"/>
<dbReference type="InterPro" id="IPR053888">
    <property type="entry name" value="MRM3-like_sub_bind"/>
</dbReference>
<dbReference type="Pfam" id="PF22435">
    <property type="entry name" value="MRM3-like_sub_bind"/>
    <property type="match status" value="1"/>
</dbReference>
<gene>
    <name evidence="2" type="ORF">S01H4_60894</name>
</gene>
<dbReference type="SUPFAM" id="SSF55315">
    <property type="entry name" value="L30e-like"/>
    <property type="match status" value="1"/>
</dbReference>
<sequence length="62" mass="7308">MKQYKDITSRGNPIYKLIKTLSRKKARESNKLFLIEGTRILEEANNRGVKIKYLIINERAQN</sequence>
<organism evidence="2">
    <name type="scientific">marine sediment metagenome</name>
    <dbReference type="NCBI Taxonomy" id="412755"/>
    <lineage>
        <taxon>unclassified sequences</taxon>
        <taxon>metagenomes</taxon>
        <taxon>ecological metagenomes</taxon>
    </lineage>
</organism>
<dbReference type="EMBL" id="BART01035999">
    <property type="protein sequence ID" value="GAH06729.1"/>
    <property type="molecule type" value="Genomic_DNA"/>
</dbReference>